<dbReference type="EMBL" id="VYWW01000027">
    <property type="protein sequence ID" value="KAA9321580.1"/>
    <property type="molecule type" value="Genomic_DNA"/>
</dbReference>
<dbReference type="InterPro" id="IPR027304">
    <property type="entry name" value="Trigger_fact/SurA_dom_sf"/>
</dbReference>
<sequence length="304" mass="33650">MNKYWKKAAAIVAVAGIALSATACSSSATLVSYKGGKITQDEYYKELKSSQAGKSTLANMIIYRALKQQYGKKVTQKQVDKEYNAYKKQYGSSFESALEQNGYTTSSFKKNIETNLLTVAALKDIKKITSKQEQKAWKSYQPKVTVQHILVSKKSTAEDVIKQLKSGTSFATLAKKYSIDSATKNKGGKLTAFDSTDTTLDSDFKTAAFKLKNGEYTTTPVKTQSGYEIIKMIKHPSKGKFSDHKKEIDEQIYQSMEQDTTTMQSVIRTVLKKSDISIKDKDLSNVLSSYMSTTATTNSATSSN</sequence>
<dbReference type="RefSeq" id="WP_006585751.1">
    <property type="nucleotide sequence ID" value="NZ_CATOUV010000001.1"/>
</dbReference>
<dbReference type="HAMAP" id="MF_01145">
    <property type="entry name" value="Foldase_PrsA"/>
    <property type="match status" value="1"/>
</dbReference>
<keyword evidence="4 11" id="KW-1003">Cell membrane</keyword>
<comment type="similarity">
    <text evidence="3 11">Belongs to the PrsA family.</text>
</comment>
<dbReference type="GO" id="GO:0006457">
    <property type="term" value="P:protein folding"/>
    <property type="evidence" value="ECO:0007669"/>
    <property type="project" value="UniProtKB-UniRule"/>
</dbReference>
<evidence type="ECO:0000256" key="10">
    <source>
        <dbReference type="ARBA" id="ARBA00023288"/>
    </source>
</evidence>
<evidence type="ECO:0000259" key="13">
    <source>
        <dbReference type="PROSITE" id="PS50198"/>
    </source>
</evidence>
<evidence type="ECO:0000313" key="14">
    <source>
        <dbReference type="EMBL" id="KAA9321580.1"/>
    </source>
</evidence>
<reference evidence="14 16" key="1">
    <citation type="submission" date="2019-09" db="EMBL/GenBank/DDBJ databases">
        <title>Draft genome sequence assemblies of isolates from the urinary tract.</title>
        <authorList>
            <person name="Mores C.R."/>
            <person name="Putonti C."/>
            <person name="Wolfe A.J."/>
        </authorList>
    </citation>
    <scope>NUCLEOTIDE SEQUENCE [LARGE SCALE GENOMIC DNA]</scope>
    <source>
        <strain evidence="14 16">UMB246</strain>
    </source>
</reference>
<evidence type="ECO:0000313" key="17">
    <source>
        <dbReference type="Proteomes" id="UP001385848"/>
    </source>
</evidence>
<comment type="caution">
    <text evidence="14">The sequence shown here is derived from an EMBL/GenBank/DDBJ whole genome shotgun (WGS) entry which is preliminary data.</text>
</comment>
<dbReference type="EMBL" id="JBBVUL010000006">
    <property type="protein sequence ID" value="MEL0565158.1"/>
    <property type="molecule type" value="Genomic_DNA"/>
</dbReference>
<evidence type="ECO:0000256" key="9">
    <source>
        <dbReference type="ARBA" id="ARBA00023235"/>
    </source>
</evidence>
<dbReference type="PANTHER" id="PTHR47245:SF1">
    <property type="entry name" value="FOLDASE PROTEIN PRSA"/>
    <property type="match status" value="1"/>
</dbReference>
<organism evidence="14 16">
    <name type="scientific">Lactobacillus jensenii</name>
    <dbReference type="NCBI Taxonomy" id="109790"/>
    <lineage>
        <taxon>Bacteria</taxon>
        <taxon>Bacillati</taxon>
        <taxon>Bacillota</taxon>
        <taxon>Bacilli</taxon>
        <taxon>Lactobacillales</taxon>
        <taxon>Lactobacillaceae</taxon>
        <taxon>Lactobacillus</taxon>
    </lineage>
</organism>
<dbReference type="Proteomes" id="UP000327236">
    <property type="component" value="Unassembled WGS sequence"/>
</dbReference>
<keyword evidence="17" id="KW-1185">Reference proteome</keyword>
<protein>
    <recommendedName>
        <fullName evidence="11">Foldase protein PrsA</fullName>
        <ecNumber evidence="11">5.2.1.8</ecNumber>
    </recommendedName>
</protein>
<keyword evidence="10 11" id="KW-0449">Lipoprotein</keyword>
<dbReference type="GeneID" id="31743403"/>
<dbReference type="SUPFAM" id="SSF54534">
    <property type="entry name" value="FKBP-like"/>
    <property type="match status" value="1"/>
</dbReference>
<keyword evidence="8 11" id="KW-0564">Palmitate</keyword>
<evidence type="ECO:0000256" key="6">
    <source>
        <dbReference type="ARBA" id="ARBA00023110"/>
    </source>
</evidence>
<evidence type="ECO:0000256" key="7">
    <source>
        <dbReference type="ARBA" id="ARBA00023136"/>
    </source>
</evidence>
<evidence type="ECO:0000256" key="8">
    <source>
        <dbReference type="ARBA" id="ARBA00023139"/>
    </source>
</evidence>
<evidence type="ECO:0000256" key="5">
    <source>
        <dbReference type="ARBA" id="ARBA00022729"/>
    </source>
</evidence>
<evidence type="ECO:0000256" key="2">
    <source>
        <dbReference type="ARBA" id="ARBA00004193"/>
    </source>
</evidence>
<dbReference type="NCBIfam" id="NF003356">
    <property type="entry name" value="PRK04405.1"/>
    <property type="match status" value="1"/>
</dbReference>
<dbReference type="Proteomes" id="UP001385848">
    <property type="component" value="Unassembled WGS sequence"/>
</dbReference>
<keyword evidence="6 11" id="KW-0697">Rotamase</keyword>
<dbReference type="EC" id="5.2.1.8" evidence="11"/>
<evidence type="ECO:0000256" key="11">
    <source>
        <dbReference type="HAMAP-Rule" id="MF_01145"/>
    </source>
</evidence>
<dbReference type="Pfam" id="PF00639">
    <property type="entry name" value="Rotamase"/>
    <property type="match status" value="1"/>
</dbReference>
<evidence type="ECO:0000256" key="12">
    <source>
        <dbReference type="SAM" id="SignalP"/>
    </source>
</evidence>
<evidence type="ECO:0000256" key="3">
    <source>
        <dbReference type="ARBA" id="ARBA00006071"/>
    </source>
</evidence>
<dbReference type="PROSITE" id="PS51257">
    <property type="entry name" value="PROKAR_LIPOPROTEIN"/>
    <property type="match status" value="1"/>
</dbReference>
<dbReference type="PROSITE" id="PS50198">
    <property type="entry name" value="PPIC_PPIASE_2"/>
    <property type="match status" value="1"/>
</dbReference>
<dbReference type="AlphaFoldDB" id="A0A5N1IE01"/>
<dbReference type="PANTHER" id="PTHR47245">
    <property type="entry name" value="PEPTIDYLPROLYL ISOMERASE"/>
    <property type="match status" value="1"/>
</dbReference>
<dbReference type="InterPro" id="IPR050245">
    <property type="entry name" value="PrsA_foldase"/>
</dbReference>
<evidence type="ECO:0000313" key="16">
    <source>
        <dbReference type="Proteomes" id="UP000327236"/>
    </source>
</evidence>
<dbReference type="InterPro" id="IPR000297">
    <property type="entry name" value="PPIase_PpiC"/>
</dbReference>
<evidence type="ECO:0000256" key="1">
    <source>
        <dbReference type="ARBA" id="ARBA00000971"/>
    </source>
</evidence>
<comment type="function">
    <text evidence="11">Plays a major role in protein secretion by helping the post-translocational extracellular folding of several secreted proteins.</text>
</comment>
<dbReference type="InterPro" id="IPR046357">
    <property type="entry name" value="PPIase_dom_sf"/>
</dbReference>
<dbReference type="Gene3D" id="3.10.50.40">
    <property type="match status" value="1"/>
</dbReference>
<dbReference type="GO" id="GO:0003755">
    <property type="term" value="F:peptidyl-prolyl cis-trans isomerase activity"/>
    <property type="evidence" value="ECO:0007669"/>
    <property type="project" value="UniProtKB-UniRule"/>
</dbReference>
<feature type="signal peptide" evidence="12">
    <location>
        <begin position="1"/>
        <end position="23"/>
    </location>
</feature>
<dbReference type="InterPro" id="IPR023059">
    <property type="entry name" value="Foldase_PrsA"/>
</dbReference>
<dbReference type="SUPFAM" id="SSF109998">
    <property type="entry name" value="Triger factor/SurA peptide-binding domain-like"/>
    <property type="match status" value="1"/>
</dbReference>
<keyword evidence="5 11" id="KW-0732">Signal</keyword>
<keyword evidence="7 11" id="KW-0472">Membrane</keyword>
<comment type="catalytic activity">
    <reaction evidence="1 11">
        <text>[protein]-peptidylproline (omega=180) = [protein]-peptidylproline (omega=0)</text>
        <dbReference type="Rhea" id="RHEA:16237"/>
        <dbReference type="Rhea" id="RHEA-COMP:10747"/>
        <dbReference type="Rhea" id="RHEA-COMP:10748"/>
        <dbReference type="ChEBI" id="CHEBI:83833"/>
        <dbReference type="ChEBI" id="CHEBI:83834"/>
        <dbReference type="EC" id="5.2.1.8"/>
    </reaction>
</comment>
<evidence type="ECO:0000313" key="15">
    <source>
        <dbReference type="EMBL" id="MEL0565158.1"/>
    </source>
</evidence>
<reference evidence="15 17" key="2">
    <citation type="submission" date="2024-04" db="EMBL/GenBank/DDBJ databases">
        <title>Three lactobacilli isolated from voided urine samples from females with type 2 diabetes.</title>
        <authorList>
            <person name="Kula A."/>
            <person name="Stegman N."/>
            <person name="Putonti C."/>
        </authorList>
    </citation>
    <scope>NUCLEOTIDE SEQUENCE [LARGE SCALE GENOMIC DNA]</scope>
    <source>
        <strain evidence="15 17">1855</strain>
    </source>
</reference>
<feature type="chain" id="PRO_5038730465" description="Foldase protein PrsA" evidence="12">
    <location>
        <begin position="24"/>
        <end position="304"/>
    </location>
</feature>
<comment type="subcellular location">
    <subcellularLocation>
        <location evidence="2 11">Cell membrane</location>
        <topology evidence="2 11">Lipid-anchor</topology>
    </subcellularLocation>
</comment>
<gene>
    <name evidence="11" type="primary">prsA</name>
    <name evidence="15" type="ORF">AAC431_04365</name>
    <name evidence="14" type="ORF">F6H94_06275</name>
</gene>
<dbReference type="OrthoDB" id="14196at2"/>
<name>A0A5N1IE01_LACJE</name>
<feature type="domain" description="PpiC" evidence="13">
    <location>
        <begin position="141"/>
        <end position="234"/>
    </location>
</feature>
<keyword evidence="9 11" id="KW-0413">Isomerase</keyword>
<proteinExistence type="inferred from homology"/>
<dbReference type="KEGG" id="lje:BUE77_06700"/>
<dbReference type="GO" id="GO:0005886">
    <property type="term" value="C:plasma membrane"/>
    <property type="evidence" value="ECO:0007669"/>
    <property type="project" value="UniProtKB-SubCell"/>
</dbReference>
<accession>A0A5N1IE01</accession>
<evidence type="ECO:0000256" key="4">
    <source>
        <dbReference type="ARBA" id="ARBA00022475"/>
    </source>
</evidence>